<dbReference type="Proteomes" id="UP000318053">
    <property type="component" value="Unassembled WGS sequence"/>
</dbReference>
<gene>
    <name evidence="1" type="ORF">CA85_01750</name>
</gene>
<dbReference type="EMBL" id="SJPK01000001">
    <property type="protein sequence ID" value="TWT74889.1"/>
    <property type="molecule type" value="Genomic_DNA"/>
</dbReference>
<dbReference type="AlphaFoldDB" id="A0A5C5YJ59"/>
<sequence>MPTPQNTAFLTPPGIAGLLLSHIKHPVEGLLSPVRSLQQLLSPLLTTTEACASFTHCQSGSECHPATLPPSSHRSILPCASTCLEFRDLEIQRATCHASPLAQAPLANNKSKITRWNFAASSGLLRYWVIWFWCASLLLITASSSASAKSPSNACSGELLAI</sequence>
<comment type="caution">
    <text evidence="1">The sequence shown here is derived from an EMBL/GenBank/DDBJ whole genome shotgun (WGS) entry which is preliminary data.</text>
</comment>
<organism evidence="1 2">
    <name type="scientific">Allorhodopirellula solitaria</name>
    <dbReference type="NCBI Taxonomy" id="2527987"/>
    <lineage>
        <taxon>Bacteria</taxon>
        <taxon>Pseudomonadati</taxon>
        <taxon>Planctomycetota</taxon>
        <taxon>Planctomycetia</taxon>
        <taxon>Pirellulales</taxon>
        <taxon>Pirellulaceae</taxon>
        <taxon>Allorhodopirellula</taxon>
    </lineage>
</organism>
<name>A0A5C5YJ59_9BACT</name>
<proteinExistence type="predicted"/>
<evidence type="ECO:0000313" key="2">
    <source>
        <dbReference type="Proteomes" id="UP000318053"/>
    </source>
</evidence>
<keyword evidence="2" id="KW-1185">Reference proteome</keyword>
<protein>
    <submittedName>
        <fullName evidence="1">Uncharacterized protein</fullName>
    </submittedName>
</protein>
<accession>A0A5C5YJ59</accession>
<reference evidence="1 2" key="1">
    <citation type="submission" date="2019-02" db="EMBL/GenBank/DDBJ databases">
        <title>Deep-cultivation of Planctomycetes and their phenomic and genomic characterization uncovers novel biology.</title>
        <authorList>
            <person name="Wiegand S."/>
            <person name="Jogler M."/>
            <person name="Boedeker C."/>
            <person name="Pinto D."/>
            <person name="Vollmers J."/>
            <person name="Rivas-Marin E."/>
            <person name="Kohn T."/>
            <person name="Peeters S.H."/>
            <person name="Heuer A."/>
            <person name="Rast P."/>
            <person name="Oberbeckmann S."/>
            <person name="Bunk B."/>
            <person name="Jeske O."/>
            <person name="Meyerdierks A."/>
            <person name="Storesund J.E."/>
            <person name="Kallscheuer N."/>
            <person name="Luecker S."/>
            <person name="Lage O.M."/>
            <person name="Pohl T."/>
            <person name="Merkel B.J."/>
            <person name="Hornburger P."/>
            <person name="Mueller R.-W."/>
            <person name="Bruemmer F."/>
            <person name="Labrenz M."/>
            <person name="Spormann A.M."/>
            <person name="Op Den Camp H."/>
            <person name="Overmann J."/>
            <person name="Amann R."/>
            <person name="Jetten M.S.M."/>
            <person name="Mascher T."/>
            <person name="Medema M.H."/>
            <person name="Devos D.P."/>
            <person name="Kaster A.-K."/>
            <person name="Ovreas L."/>
            <person name="Rohde M."/>
            <person name="Galperin M.Y."/>
            <person name="Jogler C."/>
        </authorList>
    </citation>
    <scope>NUCLEOTIDE SEQUENCE [LARGE SCALE GENOMIC DNA]</scope>
    <source>
        <strain evidence="1 2">CA85</strain>
    </source>
</reference>
<evidence type="ECO:0000313" key="1">
    <source>
        <dbReference type="EMBL" id="TWT74889.1"/>
    </source>
</evidence>